<evidence type="ECO:0000256" key="1">
    <source>
        <dbReference type="SAM" id="Phobius"/>
    </source>
</evidence>
<proteinExistence type="predicted"/>
<name>A0ABY6MBB6_MORBO</name>
<keyword evidence="1" id="KW-1133">Transmembrane helix</keyword>
<keyword evidence="3" id="KW-1185">Reference proteome</keyword>
<dbReference type="EMBL" id="CP087833">
    <property type="protein sequence ID" value="UZA04888.1"/>
    <property type="molecule type" value="Genomic_DNA"/>
</dbReference>
<accession>A0ABY6MBB6</accession>
<keyword evidence="1" id="KW-0812">Transmembrane</keyword>
<keyword evidence="2" id="KW-0614">Plasmid</keyword>
<evidence type="ECO:0000313" key="3">
    <source>
        <dbReference type="Proteomes" id="UP001163632"/>
    </source>
</evidence>
<sequence length="132" mass="14794">MDLSLFLAIVSFICLAISFCCDGRKSVVMAVLTVVIGCISLTLMLTEKKSDEQIMMERIIILEKAKDSTDPTVLAIAQSVKAEIAKEQEQKEKSRIEKEKRDKFLEENPKLPMILLIGMLACLGFLAWGLRD</sequence>
<evidence type="ECO:0000313" key="2">
    <source>
        <dbReference type="EMBL" id="UZA04888.1"/>
    </source>
</evidence>
<protein>
    <recommendedName>
        <fullName evidence="4">DUF3899 domain-containing protein</fullName>
    </recommendedName>
</protein>
<gene>
    <name evidence="2" type="ORF">LP092_15685</name>
</gene>
<dbReference type="GeneID" id="77190048"/>
<organism evidence="2 3">
    <name type="scientific">Moraxella bovis</name>
    <dbReference type="NCBI Taxonomy" id="476"/>
    <lineage>
        <taxon>Bacteria</taxon>
        <taxon>Pseudomonadati</taxon>
        <taxon>Pseudomonadota</taxon>
        <taxon>Gammaproteobacteria</taxon>
        <taxon>Moraxellales</taxon>
        <taxon>Moraxellaceae</taxon>
        <taxon>Moraxella</taxon>
    </lineage>
</organism>
<evidence type="ECO:0008006" key="4">
    <source>
        <dbReference type="Google" id="ProtNLM"/>
    </source>
</evidence>
<dbReference type="Proteomes" id="UP001163632">
    <property type="component" value="Plasmid unnamed3"/>
</dbReference>
<feature type="transmembrane region" description="Helical" evidence="1">
    <location>
        <begin position="28"/>
        <end position="46"/>
    </location>
</feature>
<reference evidence="2" key="1">
    <citation type="journal article" date="2022" name="BMC Microbiol.">
        <title>Whole genome sequencing of Moraxella bovis strains from North America reveals two genotypes with different genetic determinants.</title>
        <authorList>
            <person name="Wynn E.L."/>
            <person name="Hille M.M."/>
            <person name="Loy J.D."/>
            <person name="Schuller G."/>
            <person name="Kuhn K.L."/>
            <person name="Dickey A.M."/>
            <person name="Bono J.L."/>
            <person name="Clawson M.L."/>
        </authorList>
    </citation>
    <scope>NUCLEOTIDE SEQUENCE</scope>
    <source>
        <strain evidence="2">SAM102599</strain>
    </source>
</reference>
<dbReference type="RefSeq" id="WP_264676372.1">
    <property type="nucleotide sequence ID" value="NZ_CP087767.1"/>
</dbReference>
<geneLocation type="plasmid" evidence="2 3">
    <name>unnamed3</name>
</geneLocation>
<keyword evidence="1" id="KW-0472">Membrane</keyword>
<feature type="transmembrane region" description="Helical" evidence="1">
    <location>
        <begin position="111"/>
        <end position="130"/>
    </location>
</feature>